<reference evidence="2 3" key="1">
    <citation type="journal article" date="2022" name="bioRxiv">
        <title>Genomics of Preaxostyla Flagellates Illuminates Evolutionary Transitions and the Path Towards Mitochondrial Loss.</title>
        <authorList>
            <person name="Novak L.V.F."/>
            <person name="Treitli S.C."/>
            <person name="Pyrih J."/>
            <person name="Halakuc P."/>
            <person name="Pipaliya S.V."/>
            <person name="Vacek V."/>
            <person name="Brzon O."/>
            <person name="Soukal P."/>
            <person name="Eme L."/>
            <person name="Dacks J.B."/>
            <person name="Karnkowska A."/>
            <person name="Elias M."/>
            <person name="Hampl V."/>
        </authorList>
    </citation>
    <scope>NUCLEOTIDE SEQUENCE [LARGE SCALE GENOMIC DNA]</scope>
    <source>
        <strain evidence="2">NAU3</strain>
        <tissue evidence="2">Gut</tissue>
    </source>
</reference>
<feature type="transmembrane region" description="Helical" evidence="1">
    <location>
        <begin position="135"/>
        <end position="155"/>
    </location>
</feature>
<feature type="transmembrane region" description="Helical" evidence="1">
    <location>
        <begin position="106"/>
        <end position="123"/>
    </location>
</feature>
<keyword evidence="1" id="KW-1133">Transmembrane helix</keyword>
<gene>
    <name evidence="2" type="ORF">BLNAU_3338</name>
</gene>
<evidence type="ECO:0000313" key="2">
    <source>
        <dbReference type="EMBL" id="KAK2961540.1"/>
    </source>
</evidence>
<protein>
    <submittedName>
        <fullName evidence="2">Uncharacterized protein</fullName>
    </submittedName>
</protein>
<evidence type="ECO:0000256" key="1">
    <source>
        <dbReference type="SAM" id="Phobius"/>
    </source>
</evidence>
<keyword evidence="3" id="KW-1185">Reference proteome</keyword>
<evidence type="ECO:0000313" key="3">
    <source>
        <dbReference type="Proteomes" id="UP001281761"/>
    </source>
</evidence>
<dbReference type="EMBL" id="JARBJD010000015">
    <property type="protein sequence ID" value="KAK2961540.1"/>
    <property type="molecule type" value="Genomic_DNA"/>
</dbReference>
<proteinExistence type="predicted"/>
<dbReference type="Proteomes" id="UP001281761">
    <property type="component" value="Unassembled WGS sequence"/>
</dbReference>
<comment type="caution">
    <text evidence="2">The sequence shown here is derived from an EMBL/GenBank/DDBJ whole genome shotgun (WGS) entry which is preliminary data.</text>
</comment>
<keyword evidence="1" id="KW-0812">Transmembrane</keyword>
<accession>A0ABQ9YCQ2</accession>
<name>A0ABQ9YCQ2_9EUKA</name>
<feature type="transmembrane region" description="Helical" evidence="1">
    <location>
        <begin position="197"/>
        <end position="221"/>
    </location>
</feature>
<sequence>MGLFYLLRSMMLAITFPHNTFTNNFFCFNLPRYLYLSSWQLFHLWLHMSLIRRLSPRHHRIDPVSIVFIVVNISSFVLSLITSIIVSTQSTKSTQTPVLSHINNSLVYVVILVLMLYYAILLSRAIKRAHKIPALRWRLIVLLILTLSLSVLHIFRCAWNMTSIFKKNYIKNQWDVAFAKCVNHDENCSSWYNLYSWFYVIVDVMPGVLLLGTCVIISFPASQTAQRQKKPAELTTSTAATHSKSVKKRIRVIDSDDSHKYFEGEDQDADQTFASFQDAVYEGDDAEEELEVLGREPRGF</sequence>
<keyword evidence="1" id="KW-0472">Membrane</keyword>
<feature type="transmembrane region" description="Helical" evidence="1">
    <location>
        <begin position="63"/>
        <end position="86"/>
    </location>
</feature>
<organism evidence="2 3">
    <name type="scientific">Blattamonas nauphoetae</name>
    <dbReference type="NCBI Taxonomy" id="2049346"/>
    <lineage>
        <taxon>Eukaryota</taxon>
        <taxon>Metamonada</taxon>
        <taxon>Preaxostyla</taxon>
        <taxon>Oxymonadida</taxon>
        <taxon>Blattamonas</taxon>
    </lineage>
</organism>